<proteinExistence type="predicted"/>
<feature type="transmembrane region" description="Helical" evidence="1">
    <location>
        <begin position="219"/>
        <end position="237"/>
    </location>
</feature>
<feature type="transmembrane region" description="Helical" evidence="1">
    <location>
        <begin position="338"/>
        <end position="360"/>
    </location>
</feature>
<sequence length="467" mass="51066">MPAISDSPSAVHHVTPVHRIRAGDPALWTIVTAVFALYTTLSVARYLTGSPASWDLGIFTEAVAHYAKGDAPMVAIKDMDQRGDHYSPVLMVLAPFFRLFPSAVTLLVAQAALAAASVVPVYRAAEQLLTRNEARLIAATYGLSWGLANMVWYDFHEIAFAVPLLACSMSALARGFPWAAFWWAVPLVWVKEDQGWTLATIGLILALFCRQRLAGGLLAAWGVGWALLATYVLIPAMNPSGTYPYWKDSPHHLGVLATSWEAKGPLLALLLLPTAGLALRSPLALAAVPAVALRLVSSNHAYWGTSWHYSATAMPILFVAAIDGLHRLRARPSWARRSLSPWLGAHGPALMVAVAAAMVFQSPLHELWQPGTYRTPRHIEAAAQAERMIPSGQTVAATMGQLASLGARNDVCWNRCPAAPQWILLDQAQGTWWQWQVEPSAVTGNYRHATYRTVFHADQVWLLKRVR</sequence>
<keyword evidence="3" id="KW-1185">Reference proteome</keyword>
<feature type="transmembrane region" description="Helical" evidence="1">
    <location>
        <begin position="158"/>
        <end position="183"/>
    </location>
</feature>
<dbReference type="Proteomes" id="UP001061298">
    <property type="component" value="Chromosome"/>
</dbReference>
<keyword evidence="1" id="KW-0812">Transmembrane</keyword>
<evidence type="ECO:0000256" key="1">
    <source>
        <dbReference type="SAM" id="Phobius"/>
    </source>
</evidence>
<feature type="transmembrane region" description="Helical" evidence="1">
    <location>
        <begin position="134"/>
        <end position="152"/>
    </location>
</feature>
<gene>
    <name evidence="2" type="ORF">N8I84_31265</name>
</gene>
<name>A0ABY6E7P7_9ACTN</name>
<reference evidence="2" key="1">
    <citation type="submission" date="2022-10" db="EMBL/GenBank/DDBJ databases">
        <authorList>
            <person name="Mo P."/>
        </authorList>
    </citation>
    <scope>NUCLEOTIDE SEQUENCE</scope>
    <source>
        <strain evidence="2">HUAS 13-4</strain>
    </source>
</reference>
<feature type="transmembrane region" description="Helical" evidence="1">
    <location>
        <begin position="307"/>
        <end position="326"/>
    </location>
</feature>
<accession>A0ABY6E7P7</accession>
<organism evidence="2 3">
    <name type="scientific">Streptomyces cynarae</name>
    <dbReference type="NCBI Taxonomy" id="2981134"/>
    <lineage>
        <taxon>Bacteria</taxon>
        <taxon>Bacillati</taxon>
        <taxon>Actinomycetota</taxon>
        <taxon>Actinomycetes</taxon>
        <taxon>Kitasatosporales</taxon>
        <taxon>Streptomycetaceae</taxon>
        <taxon>Streptomyces</taxon>
    </lineage>
</organism>
<protein>
    <submittedName>
        <fullName evidence="2">DUF2079 domain-containing protein</fullName>
    </submittedName>
</protein>
<feature type="transmembrane region" description="Helical" evidence="1">
    <location>
        <begin position="266"/>
        <end position="287"/>
    </location>
</feature>
<dbReference type="RefSeq" id="WP_263232761.1">
    <property type="nucleotide sequence ID" value="NZ_CP106793.1"/>
</dbReference>
<dbReference type="InterPro" id="IPR018650">
    <property type="entry name" value="STSV1_Orf64"/>
</dbReference>
<keyword evidence="1" id="KW-0472">Membrane</keyword>
<keyword evidence="1" id="KW-1133">Transmembrane helix</keyword>
<evidence type="ECO:0000313" key="3">
    <source>
        <dbReference type="Proteomes" id="UP001061298"/>
    </source>
</evidence>
<feature type="transmembrane region" description="Helical" evidence="1">
    <location>
        <begin position="26"/>
        <end position="47"/>
    </location>
</feature>
<feature type="transmembrane region" description="Helical" evidence="1">
    <location>
        <begin position="99"/>
        <end position="122"/>
    </location>
</feature>
<dbReference type="EMBL" id="CP106793">
    <property type="protein sequence ID" value="UXY22692.1"/>
    <property type="molecule type" value="Genomic_DNA"/>
</dbReference>
<dbReference type="Pfam" id="PF09852">
    <property type="entry name" value="DUF2079"/>
    <property type="match status" value="1"/>
</dbReference>
<evidence type="ECO:0000313" key="2">
    <source>
        <dbReference type="EMBL" id="UXY22692.1"/>
    </source>
</evidence>